<evidence type="ECO:0000256" key="2">
    <source>
        <dbReference type="ARBA" id="ARBA00023125"/>
    </source>
</evidence>
<feature type="domain" description="HTH araC/xylS-type" evidence="4">
    <location>
        <begin position="217"/>
        <end position="318"/>
    </location>
</feature>
<dbReference type="InterPro" id="IPR020449">
    <property type="entry name" value="Tscrpt_reg_AraC-type_HTH"/>
</dbReference>
<keyword evidence="2" id="KW-0238">DNA-binding</keyword>
<dbReference type="PRINTS" id="PR00032">
    <property type="entry name" value="HTHARAC"/>
</dbReference>
<accession>A0ABZ0LW16</accession>
<dbReference type="PANTHER" id="PTHR46796">
    <property type="entry name" value="HTH-TYPE TRANSCRIPTIONAL ACTIVATOR RHAS-RELATED"/>
    <property type="match status" value="1"/>
</dbReference>
<evidence type="ECO:0000313" key="6">
    <source>
        <dbReference type="Proteomes" id="UP001301731"/>
    </source>
</evidence>
<sequence>MWQGVSAAALPSADRFEWFAEMLGAALAPMAVGCDSAADFEAEVAVLDLGPVQLSRFAYSPLRTRRTAALIRRGDPEQYHVGWVTGGRMEVAQAGHESGSVAGDLVVMDTSRPQHAVAARDGGIAEALVLQVPRAELPLRADRVDRVVAQRIPAGAGMAAILTRFLAAMRDHGPECRPRDRDRLGALALELTASCLAERIGVLDEEPPEARPLALAERIDAFIDHNLGDPELTPRAIAERHHISLRTLYALFQEEETSVAATIRARRLERCLADLARPELRGHAVQAIAVRWGFTSGTVFSRAFREAYGMTPTEYRRQALCAATAARDVEEARTPRTPARRAAP</sequence>
<keyword evidence="3" id="KW-0804">Transcription</keyword>
<dbReference type="Proteomes" id="UP001301731">
    <property type="component" value="Chromosome"/>
</dbReference>
<dbReference type="PANTHER" id="PTHR46796:SF6">
    <property type="entry name" value="ARAC SUBFAMILY"/>
    <property type="match status" value="1"/>
</dbReference>
<protein>
    <submittedName>
        <fullName evidence="5">Helix-turn-helix domain-containing protein</fullName>
    </submittedName>
</protein>
<dbReference type="Gene3D" id="1.10.10.60">
    <property type="entry name" value="Homeodomain-like"/>
    <property type="match status" value="1"/>
</dbReference>
<name>A0ABZ0LW16_9ACTN</name>
<dbReference type="SMART" id="SM00342">
    <property type="entry name" value="HTH_ARAC"/>
    <property type="match status" value="1"/>
</dbReference>
<evidence type="ECO:0000259" key="4">
    <source>
        <dbReference type="PROSITE" id="PS01124"/>
    </source>
</evidence>
<organism evidence="5 6">
    <name type="scientific">Streptomyces solicathayae</name>
    <dbReference type="NCBI Taxonomy" id="3081768"/>
    <lineage>
        <taxon>Bacteria</taxon>
        <taxon>Bacillati</taxon>
        <taxon>Actinomycetota</taxon>
        <taxon>Actinomycetes</taxon>
        <taxon>Kitasatosporales</taxon>
        <taxon>Streptomycetaceae</taxon>
        <taxon>Streptomyces</taxon>
    </lineage>
</organism>
<dbReference type="SUPFAM" id="SSF46689">
    <property type="entry name" value="Homeodomain-like"/>
    <property type="match status" value="1"/>
</dbReference>
<dbReference type="InterPro" id="IPR050204">
    <property type="entry name" value="AraC_XylS_family_regulators"/>
</dbReference>
<gene>
    <name evidence="5" type="ORF">R2D22_20835</name>
</gene>
<keyword evidence="1" id="KW-0805">Transcription regulation</keyword>
<keyword evidence="6" id="KW-1185">Reference proteome</keyword>
<dbReference type="InterPro" id="IPR009057">
    <property type="entry name" value="Homeodomain-like_sf"/>
</dbReference>
<dbReference type="InterPro" id="IPR018060">
    <property type="entry name" value="HTH_AraC"/>
</dbReference>
<evidence type="ECO:0000256" key="1">
    <source>
        <dbReference type="ARBA" id="ARBA00023015"/>
    </source>
</evidence>
<dbReference type="PROSITE" id="PS01124">
    <property type="entry name" value="HTH_ARAC_FAMILY_2"/>
    <property type="match status" value="1"/>
</dbReference>
<dbReference type="RefSeq" id="WP_318105803.1">
    <property type="nucleotide sequence ID" value="NZ_CP137573.1"/>
</dbReference>
<evidence type="ECO:0000313" key="5">
    <source>
        <dbReference type="EMBL" id="WOX23696.1"/>
    </source>
</evidence>
<dbReference type="Pfam" id="PF14525">
    <property type="entry name" value="AraC_binding_2"/>
    <property type="match status" value="1"/>
</dbReference>
<dbReference type="EMBL" id="CP137573">
    <property type="protein sequence ID" value="WOX23696.1"/>
    <property type="molecule type" value="Genomic_DNA"/>
</dbReference>
<reference evidence="5 6" key="1">
    <citation type="submission" date="2023-10" db="EMBL/GenBank/DDBJ databases">
        <title>The genome sequence of Streptomyces sp. HUAS YS2.</title>
        <authorList>
            <person name="Mo P."/>
        </authorList>
    </citation>
    <scope>NUCLEOTIDE SEQUENCE [LARGE SCALE GENOMIC DNA]</scope>
    <source>
        <strain evidence="5 6">HUAS YS2</strain>
    </source>
</reference>
<proteinExistence type="predicted"/>
<dbReference type="InterPro" id="IPR035418">
    <property type="entry name" value="AraC-bd_2"/>
</dbReference>
<evidence type="ECO:0000256" key="3">
    <source>
        <dbReference type="ARBA" id="ARBA00023163"/>
    </source>
</evidence>
<dbReference type="Pfam" id="PF12833">
    <property type="entry name" value="HTH_18"/>
    <property type="match status" value="1"/>
</dbReference>